<accession>A0A8C6IIJ9</accession>
<evidence type="ECO:0000313" key="2">
    <source>
        <dbReference type="Proteomes" id="UP000694415"/>
    </source>
</evidence>
<keyword evidence="2" id="KW-1185">Reference proteome</keyword>
<organism evidence="1 2">
    <name type="scientific">Mus spicilegus</name>
    <name type="common">Mound-building mouse</name>
    <dbReference type="NCBI Taxonomy" id="10103"/>
    <lineage>
        <taxon>Eukaryota</taxon>
        <taxon>Metazoa</taxon>
        <taxon>Chordata</taxon>
        <taxon>Craniata</taxon>
        <taxon>Vertebrata</taxon>
        <taxon>Euteleostomi</taxon>
        <taxon>Mammalia</taxon>
        <taxon>Eutheria</taxon>
        <taxon>Euarchontoglires</taxon>
        <taxon>Glires</taxon>
        <taxon>Rodentia</taxon>
        <taxon>Myomorpha</taxon>
        <taxon>Muroidea</taxon>
        <taxon>Muridae</taxon>
        <taxon>Murinae</taxon>
        <taxon>Mus</taxon>
        <taxon>Mus</taxon>
    </lineage>
</organism>
<reference evidence="1" key="2">
    <citation type="submission" date="2025-09" db="UniProtKB">
        <authorList>
            <consortium name="Ensembl"/>
        </authorList>
    </citation>
    <scope>IDENTIFICATION</scope>
</reference>
<name>A0A8C6IIJ9_MUSSI</name>
<dbReference type="AlphaFoldDB" id="A0A8C6IIJ9"/>
<proteinExistence type="predicted"/>
<sequence>MASVNGHSLRLLNDPFLLLAVRHRMKGISKDDIWAVNTTGDNPQFSVPRGALAGGRNCSPADRLRLPWGFSNPHDPSGACSQTAQLPIVLELQVLSQPPP</sequence>
<dbReference type="Ensembl" id="ENSMSIT00000045887.1">
    <property type="protein sequence ID" value="ENSMSIP00000036421.1"/>
    <property type="gene ID" value="ENSMSIG00000030318.1"/>
</dbReference>
<protein>
    <submittedName>
        <fullName evidence="1">Uncharacterized protein</fullName>
    </submittedName>
</protein>
<reference evidence="1" key="1">
    <citation type="submission" date="2025-08" db="UniProtKB">
        <authorList>
            <consortium name="Ensembl"/>
        </authorList>
    </citation>
    <scope>IDENTIFICATION</scope>
</reference>
<dbReference type="Proteomes" id="UP000694415">
    <property type="component" value="Unplaced"/>
</dbReference>
<evidence type="ECO:0000313" key="1">
    <source>
        <dbReference type="Ensembl" id="ENSMSIP00000036421.1"/>
    </source>
</evidence>